<dbReference type="RefSeq" id="WP_204699926.1">
    <property type="nucleotide sequence ID" value="NZ_JAFBDQ010000001.1"/>
</dbReference>
<evidence type="ECO:0000313" key="1">
    <source>
        <dbReference type="EMBL" id="MBM7555194.1"/>
    </source>
</evidence>
<evidence type="ECO:0000313" key="2">
    <source>
        <dbReference type="Proteomes" id="UP000774000"/>
    </source>
</evidence>
<proteinExistence type="predicted"/>
<name>A0A938XPR6_9FIRM</name>
<keyword evidence="2" id="KW-1185">Reference proteome</keyword>
<dbReference type="AlphaFoldDB" id="A0A938XPR6"/>
<dbReference type="EMBL" id="JAFBDQ010000001">
    <property type="protein sequence ID" value="MBM7555194.1"/>
    <property type="molecule type" value="Genomic_DNA"/>
</dbReference>
<organism evidence="1 2">
    <name type="scientific">Halanaerobacter jeridensis</name>
    <dbReference type="NCBI Taxonomy" id="706427"/>
    <lineage>
        <taxon>Bacteria</taxon>
        <taxon>Bacillati</taxon>
        <taxon>Bacillota</taxon>
        <taxon>Clostridia</taxon>
        <taxon>Halanaerobiales</taxon>
        <taxon>Halobacteroidaceae</taxon>
        <taxon>Halanaerobacter</taxon>
    </lineage>
</organism>
<dbReference type="Proteomes" id="UP000774000">
    <property type="component" value="Unassembled WGS sequence"/>
</dbReference>
<accession>A0A938XPR6</accession>
<reference evidence="1" key="1">
    <citation type="submission" date="2021-01" db="EMBL/GenBank/DDBJ databases">
        <title>Genomic Encyclopedia of Type Strains, Phase IV (KMG-IV): sequencing the most valuable type-strain genomes for metagenomic binning, comparative biology and taxonomic classification.</title>
        <authorList>
            <person name="Goeker M."/>
        </authorList>
    </citation>
    <scope>NUCLEOTIDE SEQUENCE</scope>
    <source>
        <strain evidence="1">DSM 23230</strain>
    </source>
</reference>
<gene>
    <name evidence="1" type="ORF">JOC47_000018</name>
</gene>
<protein>
    <submittedName>
        <fullName evidence="1">Rubrerythrin</fullName>
    </submittedName>
</protein>
<sequence>MQCNTEKKRRICPQCGYEVKDPEKIRCPRCNKILLKKCSECDGCSLV</sequence>
<comment type="caution">
    <text evidence="1">The sequence shown here is derived from an EMBL/GenBank/DDBJ whole genome shotgun (WGS) entry which is preliminary data.</text>
</comment>